<dbReference type="InterPro" id="IPR037151">
    <property type="entry name" value="AlkB-like_sf"/>
</dbReference>
<dbReference type="Pfam" id="PF13532">
    <property type="entry name" value="2OG-FeII_Oxy_2"/>
    <property type="match status" value="1"/>
</dbReference>
<dbReference type="KEGG" id="ngr:NAEGRDRAFT_79711"/>
<dbReference type="EMBL" id="GG738867">
    <property type="protein sequence ID" value="EFC44631.1"/>
    <property type="molecule type" value="Genomic_DNA"/>
</dbReference>
<protein>
    <submittedName>
        <fullName evidence="3">Predicted protein</fullName>
    </submittedName>
</protein>
<feature type="compositionally biased region" description="Basic and acidic residues" evidence="1">
    <location>
        <begin position="194"/>
        <end position="213"/>
    </location>
</feature>
<dbReference type="STRING" id="5762.D2VF66"/>
<gene>
    <name evidence="3" type="ORF">NAEGRDRAFT_79711</name>
</gene>
<dbReference type="Proteomes" id="UP000006671">
    <property type="component" value="Unassembled WGS sequence"/>
</dbReference>
<feature type="compositionally biased region" description="Low complexity" evidence="1">
    <location>
        <begin position="27"/>
        <end position="41"/>
    </location>
</feature>
<dbReference type="InterPro" id="IPR032854">
    <property type="entry name" value="ALKBH3"/>
</dbReference>
<evidence type="ECO:0000313" key="3">
    <source>
        <dbReference type="EMBL" id="EFC44631.1"/>
    </source>
</evidence>
<dbReference type="GO" id="GO:0051213">
    <property type="term" value="F:dioxygenase activity"/>
    <property type="evidence" value="ECO:0007669"/>
    <property type="project" value="InterPro"/>
</dbReference>
<dbReference type="InterPro" id="IPR005123">
    <property type="entry name" value="Oxoglu/Fe-dep_dioxygenase_dom"/>
</dbReference>
<keyword evidence="4" id="KW-1185">Reference proteome</keyword>
<dbReference type="VEuPathDB" id="AmoebaDB:NAEGRDRAFT_79711"/>
<accession>D2VF66</accession>
<dbReference type="SUPFAM" id="SSF51197">
    <property type="entry name" value="Clavaminate synthase-like"/>
    <property type="match status" value="1"/>
</dbReference>
<dbReference type="OrthoDB" id="445341at2759"/>
<name>D2VF66_NAEGR</name>
<dbReference type="PANTHER" id="PTHR31212:SF4">
    <property type="entry name" value="ALPHA-KETOGLUTARATE-DEPENDENT DIOXYGENASE ALKB HOMOLOG 3"/>
    <property type="match status" value="1"/>
</dbReference>
<feature type="domain" description="Fe2OG dioxygenase" evidence="2">
    <location>
        <begin position="150"/>
        <end position="267"/>
    </location>
</feature>
<evidence type="ECO:0000313" key="4">
    <source>
        <dbReference type="Proteomes" id="UP000006671"/>
    </source>
</evidence>
<dbReference type="GO" id="GO:0006307">
    <property type="term" value="P:DNA alkylation repair"/>
    <property type="evidence" value="ECO:0007669"/>
    <property type="project" value="InterPro"/>
</dbReference>
<dbReference type="PANTHER" id="PTHR31212">
    <property type="entry name" value="ALPHA-KETOGLUTARATE-DEPENDENT DIOXYGENASE ALKB HOMOLOG 3"/>
    <property type="match status" value="1"/>
</dbReference>
<dbReference type="AlphaFoldDB" id="D2VF66"/>
<dbReference type="GeneID" id="8848729"/>
<feature type="region of interest" description="Disordered" evidence="1">
    <location>
        <begin position="17"/>
        <end position="48"/>
    </location>
</feature>
<dbReference type="PROSITE" id="PS51471">
    <property type="entry name" value="FE2OG_OXY"/>
    <property type="match status" value="1"/>
</dbReference>
<reference evidence="3 4" key="1">
    <citation type="journal article" date="2010" name="Cell">
        <title>The genome of Naegleria gruberi illuminates early eukaryotic versatility.</title>
        <authorList>
            <person name="Fritz-Laylin L.K."/>
            <person name="Prochnik S.E."/>
            <person name="Ginger M.L."/>
            <person name="Dacks J.B."/>
            <person name="Carpenter M.L."/>
            <person name="Field M.C."/>
            <person name="Kuo A."/>
            <person name="Paredez A."/>
            <person name="Chapman J."/>
            <person name="Pham J."/>
            <person name="Shu S."/>
            <person name="Neupane R."/>
            <person name="Cipriano M."/>
            <person name="Mancuso J."/>
            <person name="Tu H."/>
            <person name="Salamov A."/>
            <person name="Lindquist E."/>
            <person name="Shapiro H."/>
            <person name="Lucas S."/>
            <person name="Grigoriev I.V."/>
            <person name="Cande W.Z."/>
            <person name="Fulton C."/>
            <person name="Rokhsar D.S."/>
            <person name="Dawson S.C."/>
        </authorList>
    </citation>
    <scope>NUCLEOTIDE SEQUENCE [LARGE SCALE GENOMIC DNA]</scope>
    <source>
        <strain evidence="3 4">NEG-M</strain>
    </source>
</reference>
<dbReference type="Gene3D" id="2.60.120.590">
    <property type="entry name" value="Alpha-ketoglutarate-dependent dioxygenase AlkB-like"/>
    <property type="match status" value="1"/>
</dbReference>
<dbReference type="RefSeq" id="XP_002677375.1">
    <property type="nucleotide sequence ID" value="XM_002677329.1"/>
</dbReference>
<organism evidence="4">
    <name type="scientific">Naegleria gruberi</name>
    <name type="common">Amoeba</name>
    <dbReference type="NCBI Taxonomy" id="5762"/>
    <lineage>
        <taxon>Eukaryota</taxon>
        <taxon>Discoba</taxon>
        <taxon>Heterolobosea</taxon>
        <taxon>Tetramitia</taxon>
        <taxon>Eutetramitia</taxon>
        <taxon>Vahlkampfiidae</taxon>
        <taxon>Naegleria</taxon>
    </lineage>
</organism>
<proteinExistence type="predicted"/>
<dbReference type="InterPro" id="IPR027450">
    <property type="entry name" value="AlkB-like"/>
</dbReference>
<evidence type="ECO:0000256" key="1">
    <source>
        <dbReference type="SAM" id="MobiDB-lite"/>
    </source>
</evidence>
<dbReference type="InParanoid" id="D2VF66"/>
<feature type="region of interest" description="Disordered" evidence="1">
    <location>
        <begin position="194"/>
        <end position="220"/>
    </location>
</feature>
<evidence type="ECO:0000259" key="2">
    <source>
        <dbReference type="PROSITE" id="PS51471"/>
    </source>
</evidence>
<dbReference type="eggNOG" id="ENOG502QW9E">
    <property type="taxonomic scope" value="Eukaryota"/>
</dbReference>
<sequence length="271" mass="31437">MKRNQQLTLGDFCKPSQKKVKLTDQGSRSSSASSSNSSANSTPPIKETFLINDQKNGVQVRYIPNFLSRQESTKLFNVLLQTCEFEKGKFKIFGKEIISNRQISAFGERDYEPLLKEENYSKHHRRPVHDEWPKELTDLKERIEKYTGDTFTFALINRYDTGESSIGWHSDMEQDIKKDSSIVSISLGAARDFKFRPTPKKENSKKSPTKKDEESEEEEKVQTITQKLENGSMVIMNYATQRHYQHSIPKRKNLNSVRLNITFRHVVRNKP</sequence>
<dbReference type="OMA" id="FEFHQPT"/>